<comment type="caution">
    <text evidence="2">The sequence shown here is derived from an EMBL/GenBank/DDBJ whole genome shotgun (WGS) entry which is preliminary data.</text>
</comment>
<reference evidence="2" key="2">
    <citation type="submission" date="2022-01" db="EMBL/GenBank/DDBJ databases">
        <authorList>
            <person name="Yamashiro T."/>
            <person name="Shiraishi A."/>
            <person name="Satake H."/>
            <person name="Nakayama K."/>
        </authorList>
    </citation>
    <scope>NUCLEOTIDE SEQUENCE</scope>
</reference>
<evidence type="ECO:0000256" key="1">
    <source>
        <dbReference type="SAM" id="MobiDB-lite"/>
    </source>
</evidence>
<evidence type="ECO:0000313" key="3">
    <source>
        <dbReference type="Proteomes" id="UP001151760"/>
    </source>
</evidence>
<dbReference type="Proteomes" id="UP001151760">
    <property type="component" value="Unassembled WGS sequence"/>
</dbReference>
<evidence type="ECO:0000313" key="2">
    <source>
        <dbReference type="EMBL" id="GJT28827.1"/>
    </source>
</evidence>
<dbReference type="PANTHER" id="PTHR11439">
    <property type="entry name" value="GAG-POL-RELATED RETROTRANSPOSON"/>
    <property type="match status" value="1"/>
</dbReference>
<reference evidence="2" key="1">
    <citation type="journal article" date="2022" name="Int. J. Mol. Sci.">
        <title>Draft Genome of Tanacetum Coccineum: Genomic Comparison of Closely Related Tanacetum-Family Plants.</title>
        <authorList>
            <person name="Yamashiro T."/>
            <person name="Shiraishi A."/>
            <person name="Nakayama K."/>
            <person name="Satake H."/>
        </authorList>
    </citation>
    <scope>NUCLEOTIDE SEQUENCE</scope>
</reference>
<feature type="region of interest" description="Disordered" evidence="1">
    <location>
        <begin position="1"/>
        <end position="34"/>
    </location>
</feature>
<dbReference type="EMBL" id="BQNB010014492">
    <property type="protein sequence ID" value="GJT28827.1"/>
    <property type="molecule type" value="Genomic_DNA"/>
</dbReference>
<proteinExistence type="predicted"/>
<feature type="compositionally biased region" description="Basic and acidic residues" evidence="1">
    <location>
        <begin position="58"/>
        <end position="75"/>
    </location>
</feature>
<protein>
    <submittedName>
        <fullName evidence="2">Uncharacterized protein</fullName>
    </submittedName>
</protein>
<organism evidence="2 3">
    <name type="scientific">Tanacetum coccineum</name>
    <dbReference type="NCBI Taxonomy" id="301880"/>
    <lineage>
        <taxon>Eukaryota</taxon>
        <taxon>Viridiplantae</taxon>
        <taxon>Streptophyta</taxon>
        <taxon>Embryophyta</taxon>
        <taxon>Tracheophyta</taxon>
        <taxon>Spermatophyta</taxon>
        <taxon>Magnoliopsida</taxon>
        <taxon>eudicotyledons</taxon>
        <taxon>Gunneridae</taxon>
        <taxon>Pentapetalae</taxon>
        <taxon>asterids</taxon>
        <taxon>campanulids</taxon>
        <taxon>Asterales</taxon>
        <taxon>Asteraceae</taxon>
        <taxon>Asteroideae</taxon>
        <taxon>Anthemideae</taxon>
        <taxon>Anthemidinae</taxon>
        <taxon>Tanacetum</taxon>
    </lineage>
</organism>
<feature type="region of interest" description="Disordered" evidence="1">
    <location>
        <begin position="58"/>
        <end position="88"/>
    </location>
</feature>
<name>A0ABQ5CQU7_9ASTR</name>
<dbReference type="PANTHER" id="PTHR11439:SF495">
    <property type="entry name" value="REVERSE TRANSCRIPTASE, RNA-DEPENDENT DNA POLYMERASE-RELATED"/>
    <property type="match status" value="1"/>
</dbReference>
<accession>A0ABQ5CQU7</accession>
<keyword evidence="3" id="KW-1185">Reference proteome</keyword>
<gene>
    <name evidence="2" type="ORF">Tco_0909102</name>
</gene>
<sequence>MSVFEARLSDEEITPANDRFSKADGYHAVPPPITGNFLTPRADISFAGLDEYAIRKKIIESKTSEPKDDTSESKTSKTVGKTNEVEKSKPKINKDKVIIEDWNSDDEDDVSEVNTVSPVKTNETQTVKTQVDKIGQISQKEGIGLKKIKACFVCKSTDHLIKDCDFYAKKSPEPKLKTVVNTGQRVVKSVWDNAKRVNHQNFSNKLKYPQARRTFVPSGVLSRTGLVNPIRPNGKRAVYTVSTARPISTARPSSTARLISTARPFAPKISQTGNATRPIYPRMDSVRLRASYSPIKRSYYTRPAVRPKDLKQDVKTFGVKNMTTVGTRAVVDTGKGQMDNALKKSRWVWRPKGNYIDHESKENGSFILKKFEYGNPEICLQDHAVVDSGCSSHMTGNKAYLSDYEDYNGGASLYRKSTTGGCQFLGRRLISWQCKKQTIVANSTTEAEYVVAANCCGQVLWIHNQMMDYGFNFMNTKIRIDNESTICIVKNLVYHSRTKHIEIRHHFIRDCYEKRLIDVIKIHTNANVADLPTKGFDVTRFNFCWQMDVKRYVMLFGLRIKGLVCAAQKYFTIEVMFGLGNKMLLGLVLEAINVSMANLEFVDQHNMVACLKKSEGNSNFHEIVDFLASSLIHHALTVSPTIYTSYIEQFWNTTSSQTVNDVKQINATVDSKAVVVTETSIRSSLLFNDDDGTACLTNEAIFQNLALMGYE</sequence>
<dbReference type="CDD" id="cd09272">
    <property type="entry name" value="RNase_HI_RT_Ty1"/>
    <property type="match status" value="1"/>
</dbReference>